<proteinExistence type="predicted"/>
<dbReference type="Proteomes" id="UP000525389">
    <property type="component" value="Unassembled WGS sequence"/>
</dbReference>
<name>A0A7W8GF29_9DEIO</name>
<dbReference type="RefSeq" id="WP_184028273.1">
    <property type="nucleotide sequence ID" value="NZ_JACHFN010000006.1"/>
</dbReference>
<evidence type="ECO:0000313" key="1">
    <source>
        <dbReference type="EMBL" id="MBB5234447.1"/>
    </source>
</evidence>
<accession>A0A7W8GF29</accession>
<protein>
    <recommendedName>
        <fullName evidence="3">DUF222 domain-containing protein</fullName>
    </recommendedName>
</protein>
<organism evidence="1 2">
    <name type="scientific">Deinococcus budaensis</name>
    <dbReference type="NCBI Taxonomy" id="1665626"/>
    <lineage>
        <taxon>Bacteria</taxon>
        <taxon>Thermotogati</taxon>
        <taxon>Deinococcota</taxon>
        <taxon>Deinococci</taxon>
        <taxon>Deinococcales</taxon>
        <taxon>Deinococcaceae</taxon>
        <taxon>Deinococcus</taxon>
    </lineage>
</organism>
<dbReference type="AlphaFoldDB" id="A0A7W8GF29"/>
<reference evidence="1 2" key="1">
    <citation type="submission" date="2020-08" db="EMBL/GenBank/DDBJ databases">
        <title>Genomic Encyclopedia of Type Strains, Phase IV (KMG-IV): sequencing the most valuable type-strain genomes for metagenomic binning, comparative biology and taxonomic classification.</title>
        <authorList>
            <person name="Goeker M."/>
        </authorList>
    </citation>
    <scope>NUCLEOTIDE SEQUENCE [LARGE SCALE GENOMIC DNA]</scope>
    <source>
        <strain evidence="1 2">DSM 101791</strain>
    </source>
</reference>
<sequence length="259" mass="28672">MTAAELAVFQLLTPEERARRAELEEQVVIGVRAGIMAGRALRTLQAERLYRSTHPTFEAYGLEVFGLSRARLYQLIDFADVAEEAAERGIEITNERVARALGVVPPGDYGLVLDVTRAVTGKQQPSSADVQGVADTVRNMASGMQVEHPDTQQPVPLSEIPPERRVEAVTMAVQRGAQDRRDFQGTDDQKPMDYVAGFQSMGLRGGLMFGPDGYWLEVMDPTTGDLRPGPVVKSIWDAPRAWRKQHEAEIQEEVAWPSE</sequence>
<dbReference type="EMBL" id="JACHFN010000006">
    <property type="protein sequence ID" value="MBB5234447.1"/>
    <property type="molecule type" value="Genomic_DNA"/>
</dbReference>
<keyword evidence="2" id="KW-1185">Reference proteome</keyword>
<gene>
    <name evidence="1" type="ORF">HNQ09_001885</name>
</gene>
<evidence type="ECO:0008006" key="3">
    <source>
        <dbReference type="Google" id="ProtNLM"/>
    </source>
</evidence>
<evidence type="ECO:0000313" key="2">
    <source>
        <dbReference type="Proteomes" id="UP000525389"/>
    </source>
</evidence>
<comment type="caution">
    <text evidence="1">The sequence shown here is derived from an EMBL/GenBank/DDBJ whole genome shotgun (WGS) entry which is preliminary data.</text>
</comment>